<accession>A0ABM8QZ17</accession>
<dbReference type="EMBL" id="CAJNBH010000004">
    <property type="protein sequence ID" value="CAE6723787.1"/>
    <property type="molecule type" value="Genomic_DNA"/>
</dbReference>
<dbReference type="InterPro" id="IPR029058">
    <property type="entry name" value="AB_hydrolase_fold"/>
</dbReference>
<dbReference type="Pfam" id="PF12697">
    <property type="entry name" value="Abhydrolase_6"/>
    <property type="match status" value="1"/>
</dbReference>
<name>A0ABM8QZ17_9BURK</name>
<protein>
    <recommendedName>
        <fullName evidence="1">AB hydrolase-1 domain-containing protein</fullName>
    </recommendedName>
</protein>
<dbReference type="InterPro" id="IPR000073">
    <property type="entry name" value="AB_hydrolase_1"/>
</dbReference>
<proteinExistence type="predicted"/>
<evidence type="ECO:0000259" key="1">
    <source>
        <dbReference type="Pfam" id="PF12697"/>
    </source>
</evidence>
<comment type="caution">
    <text evidence="2">The sequence shown here is derived from an EMBL/GenBank/DDBJ whole genome shotgun (WGS) entry which is preliminary data.</text>
</comment>
<keyword evidence="3" id="KW-1185">Reference proteome</keyword>
<organism evidence="2 3">
    <name type="scientific">Paraburkholderia nemoris</name>
    <dbReference type="NCBI Taxonomy" id="2793076"/>
    <lineage>
        <taxon>Bacteria</taxon>
        <taxon>Pseudomonadati</taxon>
        <taxon>Pseudomonadota</taxon>
        <taxon>Betaproteobacteria</taxon>
        <taxon>Burkholderiales</taxon>
        <taxon>Burkholderiaceae</taxon>
        <taxon>Paraburkholderia</taxon>
    </lineage>
</organism>
<dbReference type="Proteomes" id="UP000673821">
    <property type="component" value="Unassembled WGS sequence"/>
</dbReference>
<sequence>MGRGGSDSITDDVLAKLTFFDVVEDMMKVTERFTVPPIIIGHSMGSMVAQLYAMNAAVHALVLLTPVVPSNIGAKPLELPVDFDSPWPPPPLEVAKQLFFQGLNEDECQRAYALLVPESSRRVYDATRWSVSLDPSKIGMPTLVVSGALDLLTPPETGKALAHLYGAEYRLEPDHGHNVLLGSSARRIAADVVKWLEGRV</sequence>
<feature type="domain" description="AB hydrolase-1" evidence="1">
    <location>
        <begin position="21"/>
        <end position="190"/>
    </location>
</feature>
<reference evidence="2 3" key="1">
    <citation type="submission" date="2021-02" db="EMBL/GenBank/DDBJ databases">
        <authorList>
            <person name="Vanwijnsberghe S."/>
        </authorList>
    </citation>
    <scope>NUCLEOTIDE SEQUENCE [LARGE SCALE GENOMIC DNA]</scope>
    <source>
        <strain evidence="2 3">R-69776</strain>
    </source>
</reference>
<gene>
    <name evidence="2" type="ORF">R69776_01659</name>
</gene>
<evidence type="ECO:0000313" key="3">
    <source>
        <dbReference type="Proteomes" id="UP000673821"/>
    </source>
</evidence>
<dbReference type="SUPFAM" id="SSF53474">
    <property type="entry name" value="alpha/beta-Hydrolases"/>
    <property type="match status" value="1"/>
</dbReference>
<dbReference type="Gene3D" id="3.40.50.1820">
    <property type="entry name" value="alpha/beta hydrolase"/>
    <property type="match status" value="1"/>
</dbReference>
<evidence type="ECO:0000313" key="2">
    <source>
        <dbReference type="EMBL" id="CAE6723787.1"/>
    </source>
</evidence>